<dbReference type="InterPro" id="IPR015813">
    <property type="entry name" value="Pyrv/PenolPyrv_kinase-like_dom"/>
</dbReference>
<evidence type="ECO:0000313" key="6">
    <source>
        <dbReference type="Proteomes" id="UP001179830"/>
    </source>
</evidence>
<dbReference type="PIRSF" id="PIRSF015582">
    <property type="entry name" value="Cit_lyase_B"/>
    <property type="match status" value="1"/>
</dbReference>
<name>A0ABY8LL87_9GAMM</name>
<comment type="cofactor">
    <cofactor evidence="1">
        <name>Mg(2+)</name>
        <dbReference type="ChEBI" id="CHEBI:18420"/>
    </cofactor>
</comment>
<keyword evidence="3" id="KW-0460">Magnesium</keyword>
<evidence type="ECO:0000256" key="3">
    <source>
        <dbReference type="ARBA" id="ARBA00022842"/>
    </source>
</evidence>
<feature type="domain" description="HpcH/HpaI aldolase/citrate lyase" evidence="4">
    <location>
        <begin position="9"/>
        <end position="221"/>
    </location>
</feature>
<dbReference type="EMBL" id="CP122961">
    <property type="protein sequence ID" value="WGI25210.1"/>
    <property type="molecule type" value="Genomic_DNA"/>
</dbReference>
<dbReference type="InterPro" id="IPR011206">
    <property type="entry name" value="Citrate_lyase_beta/mcl1/mcl2"/>
</dbReference>
<keyword evidence="2" id="KW-0479">Metal-binding</keyword>
<keyword evidence="5" id="KW-0456">Lyase</keyword>
<reference evidence="5" key="1">
    <citation type="submission" date="2023-04" db="EMBL/GenBank/DDBJ databases">
        <title>Complete genome sequence of Halomonas alkaliantarctica MSP3 isolated from marine sediment, Jeju Island.</title>
        <authorList>
            <person name="Park S.-J."/>
        </authorList>
    </citation>
    <scope>NUCLEOTIDE SEQUENCE</scope>
    <source>
        <strain evidence="5">MSP3</strain>
    </source>
</reference>
<evidence type="ECO:0000313" key="5">
    <source>
        <dbReference type="EMBL" id="WGI25210.1"/>
    </source>
</evidence>
<sequence length="284" mass="30426">MTISSASWRSLLYVPGNNDKFLAKAQTRGADALIIDLEDSVPSDYKQAAREMVAAKLSDLIQGPAQVCIRINGDLVNMADDLRTVVRPGVAAIFLPKCEDAGKVRLVAQALDLLDPMNNVGIVPLIESPGGLIHAYDIARADKRVVALLLGSEDFATSCQITPSEQTLIGAKQQIVYAARAAGISPLGLLDSIANFTSADLEDLAVRSAAFGFSGATSVHPGNVQALNRGFSPSQEDVEWAERVMEELDRAERKSLGAVTLNGRMIDKPVYERAQSILARRLPG</sequence>
<evidence type="ECO:0000256" key="1">
    <source>
        <dbReference type="ARBA" id="ARBA00001946"/>
    </source>
</evidence>
<evidence type="ECO:0000259" key="4">
    <source>
        <dbReference type="Pfam" id="PF03328"/>
    </source>
</evidence>
<dbReference type="Pfam" id="PF03328">
    <property type="entry name" value="HpcH_HpaI"/>
    <property type="match status" value="1"/>
</dbReference>
<dbReference type="Proteomes" id="UP001179830">
    <property type="component" value="Chromosome"/>
</dbReference>
<keyword evidence="6" id="KW-1185">Reference proteome</keyword>
<dbReference type="RefSeq" id="WP_280104976.1">
    <property type="nucleotide sequence ID" value="NZ_CP122961.1"/>
</dbReference>
<organism evidence="5 6">
    <name type="scientific">Halomonas alkaliantarctica</name>
    <dbReference type="NCBI Taxonomy" id="232346"/>
    <lineage>
        <taxon>Bacteria</taxon>
        <taxon>Pseudomonadati</taxon>
        <taxon>Pseudomonadota</taxon>
        <taxon>Gammaproteobacteria</taxon>
        <taxon>Oceanospirillales</taxon>
        <taxon>Halomonadaceae</taxon>
        <taxon>Halomonas</taxon>
    </lineage>
</organism>
<dbReference type="InterPro" id="IPR040442">
    <property type="entry name" value="Pyrv_kinase-like_dom_sf"/>
</dbReference>
<dbReference type="GO" id="GO:0016829">
    <property type="term" value="F:lyase activity"/>
    <property type="evidence" value="ECO:0007669"/>
    <property type="project" value="UniProtKB-KW"/>
</dbReference>
<evidence type="ECO:0000256" key="2">
    <source>
        <dbReference type="ARBA" id="ARBA00022723"/>
    </source>
</evidence>
<dbReference type="PANTHER" id="PTHR32308:SF10">
    <property type="entry name" value="CITRATE LYASE SUBUNIT BETA"/>
    <property type="match status" value="1"/>
</dbReference>
<dbReference type="PANTHER" id="PTHR32308">
    <property type="entry name" value="LYASE BETA SUBUNIT, PUTATIVE (AFU_ORTHOLOGUE AFUA_4G13030)-RELATED"/>
    <property type="match status" value="1"/>
</dbReference>
<gene>
    <name evidence="5" type="ORF">QEN58_18045</name>
</gene>
<protein>
    <submittedName>
        <fullName evidence="5">CoA ester lyase</fullName>
    </submittedName>
</protein>
<proteinExistence type="predicted"/>
<accession>A0ABY8LL87</accession>
<dbReference type="Gene3D" id="3.20.20.60">
    <property type="entry name" value="Phosphoenolpyruvate-binding domains"/>
    <property type="match status" value="1"/>
</dbReference>
<dbReference type="SUPFAM" id="SSF51621">
    <property type="entry name" value="Phosphoenolpyruvate/pyruvate domain"/>
    <property type="match status" value="1"/>
</dbReference>
<dbReference type="InterPro" id="IPR005000">
    <property type="entry name" value="Aldolase/citrate-lyase_domain"/>
</dbReference>